<dbReference type="Gene3D" id="3.40.630.30">
    <property type="match status" value="1"/>
</dbReference>
<dbReference type="SUPFAM" id="SSF55729">
    <property type="entry name" value="Acyl-CoA N-acyltransferases (Nat)"/>
    <property type="match status" value="1"/>
</dbReference>
<dbReference type="OrthoDB" id="7585366at2"/>
<accession>A0A0D0EZA9</accession>
<dbReference type="Pfam" id="PF00583">
    <property type="entry name" value="Acetyltransf_1"/>
    <property type="match status" value="1"/>
</dbReference>
<comment type="caution">
    <text evidence="2">The sequence shown here is derived from an EMBL/GenBank/DDBJ whole genome shotgun (WGS) entry which is preliminary data.</text>
</comment>
<evidence type="ECO:0000313" key="5">
    <source>
        <dbReference type="Proteomes" id="UP000198302"/>
    </source>
</evidence>
<organism evidence="2 4">
    <name type="scientific">Flavobacterium hibernum</name>
    <dbReference type="NCBI Taxonomy" id="37752"/>
    <lineage>
        <taxon>Bacteria</taxon>
        <taxon>Pseudomonadati</taxon>
        <taxon>Bacteroidota</taxon>
        <taxon>Flavobacteriia</taxon>
        <taxon>Flavobacteriales</taxon>
        <taxon>Flavobacteriaceae</taxon>
        <taxon>Flavobacterium</taxon>
    </lineage>
</organism>
<evidence type="ECO:0000259" key="1">
    <source>
        <dbReference type="PROSITE" id="PS51186"/>
    </source>
</evidence>
<dbReference type="STRING" id="37752.IW18_20515"/>
<dbReference type="AlphaFoldDB" id="A0A0D0EZA9"/>
<dbReference type="CDD" id="cd04301">
    <property type="entry name" value="NAT_SF"/>
    <property type="match status" value="1"/>
</dbReference>
<dbReference type="GO" id="GO:0016747">
    <property type="term" value="F:acyltransferase activity, transferring groups other than amino-acyl groups"/>
    <property type="evidence" value="ECO:0007669"/>
    <property type="project" value="InterPro"/>
</dbReference>
<dbReference type="PANTHER" id="PTHR43617">
    <property type="entry name" value="L-AMINO ACID N-ACETYLTRANSFERASE"/>
    <property type="match status" value="1"/>
</dbReference>
<name>A0A0D0EZA9_9FLAO</name>
<dbReference type="EMBL" id="JPRK01000021">
    <property type="protein sequence ID" value="KIO50967.1"/>
    <property type="molecule type" value="Genomic_DNA"/>
</dbReference>
<dbReference type="PROSITE" id="PS51186">
    <property type="entry name" value="GNAT"/>
    <property type="match status" value="1"/>
</dbReference>
<proteinExistence type="predicted"/>
<dbReference type="InterPro" id="IPR016181">
    <property type="entry name" value="Acyl_CoA_acyltransferase"/>
</dbReference>
<dbReference type="Proteomes" id="UP000198302">
    <property type="component" value="Unassembled WGS sequence"/>
</dbReference>
<evidence type="ECO:0000313" key="3">
    <source>
        <dbReference type="EMBL" id="OXA85213.1"/>
    </source>
</evidence>
<dbReference type="Proteomes" id="UP000032061">
    <property type="component" value="Unassembled WGS sequence"/>
</dbReference>
<keyword evidence="5" id="KW-1185">Reference proteome</keyword>
<dbReference type="InterPro" id="IPR050276">
    <property type="entry name" value="MshD_Acetyltransferase"/>
</dbReference>
<dbReference type="PANTHER" id="PTHR43617:SF20">
    <property type="entry name" value="N-ALPHA-ACETYLTRANSFERASE RIMI"/>
    <property type="match status" value="1"/>
</dbReference>
<dbReference type="EMBL" id="MUGX01000026">
    <property type="protein sequence ID" value="OXA85213.1"/>
    <property type="molecule type" value="Genomic_DNA"/>
</dbReference>
<evidence type="ECO:0000313" key="4">
    <source>
        <dbReference type="Proteomes" id="UP000032061"/>
    </source>
</evidence>
<dbReference type="InterPro" id="IPR000182">
    <property type="entry name" value="GNAT_dom"/>
</dbReference>
<reference evidence="3 5" key="2">
    <citation type="submission" date="2016-11" db="EMBL/GenBank/DDBJ databases">
        <title>Whole genomes of Flavobacteriaceae.</title>
        <authorList>
            <person name="Stine C."/>
            <person name="Li C."/>
            <person name="Tadesse D."/>
        </authorList>
    </citation>
    <scope>NUCLEOTIDE SEQUENCE [LARGE SCALE GENOMIC DNA]</scope>
    <source>
        <strain evidence="3 5">ATCC 51468</strain>
    </source>
</reference>
<sequence length="144" mass="16106">MEFKLINPITGPDETYTPEIITAFLYTHLEQYGDEKEDILKAITHAMNPEKGGNIIVGLENEKIVGTVVLNNTGMKDFHPENLLVYIAVDNSQRGKGYGKKLMEKAIAVADGNLALHVEPDNPAKALYEKLGFTNKYLEMRLIK</sequence>
<dbReference type="RefSeq" id="WP_041520039.1">
    <property type="nucleotide sequence ID" value="NZ_JPRK01000021.1"/>
</dbReference>
<feature type="domain" description="N-acetyltransferase" evidence="1">
    <location>
        <begin position="11"/>
        <end position="144"/>
    </location>
</feature>
<gene>
    <name evidence="3" type="ORF">B0A73_17855</name>
    <name evidence="2" type="ORF">IW18_20515</name>
</gene>
<evidence type="ECO:0000313" key="2">
    <source>
        <dbReference type="EMBL" id="KIO50967.1"/>
    </source>
</evidence>
<protein>
    <submittedName>
        <fullName evidence="2">GNAT family acetyltransferase</fullName>
    </submittedName>
    <submittedName>
        <fullName evidence="3">N-acetyltransferase</fullName>
    </submittedName>
</protein>
<reference evidence="2 4" key="1">
    <citation type="submission" date="2015-01" db="EMBL/GenBank/DDBJ databases">
        <title>Genome of Flavobacterium hibernum DSM 12611.</title>
        <authorList>
            <person name="Stropko S.J."/>
            <person name="Pipes S.E."/>
            <person name="Newman J.D."/>
        </authorList>
    </citation>
    <scope>NUCLEOTIDE SEQUENCE [LARGE SCALE GENOMIC DNA]</scope>
    <source>
        <strain evidence="2 4">DSM 12611</strain>
    </source>
</reference>
<keyword evidence="2" id="KW-0808">Transferase</keyword>